<feature type="chain" id="PRO_5046638896" evidence="2">
    <location>
        <begin position="40"/>
        <end position="686"/>
    </location>
</feature>
<reference evidence="4" key="1">
    <citation type="submission" date="2020-01" db="EMBL/GenBank/DDBJ databases">
        <title>Sphingomonas sp. strain CSW-10.</title>
        <authorList>
            <person name="Chen W.-M."/>
        </authorList>
    </citation>
    <scope>NUCLEOTIDE SEQUENCE [LARGE SCALE GENOMIC DNA]</scope>
    <source>
        <strain evidence="4">FSY-8</strain>
    </source>
</reference>
<keyword evidence="2" id="KW-0732">Signal</keyword>
<dbReference type="EMBL" id="JAAAPO010000002">
    <property type="protein sequence ID" value="NBC36072.1"/>
    <property type="molecule type" value="Genomic_DNA"/>
</dbReference>
<organism evidence="3 4">
    <name type="scientific">Novosphingobium ovatum</name>
    <dbReference type="NCBI Taxonomy" id="1908523"/>
    <lineage>
        <taxon>Bacteria</taxon>
        <taxon>Pseudomonadati</taxon>
        <taxon>Pseudomonadota</taxon>
        <taxon>Alphaproteobacteria</taxon>
        <taxon>Sphingomonadales</taxon>
        <taxon>Sphingomonadaceae</taxon>
        <taxon>Novosphingobium</taxon>
    </lineage>
</organism>
<proteinExistence type="predicted"/>
<sequence>MTQKAHNMQRGGRGLGHSTALAAALAVVGLFGPVAPALAQPTAATSTGTVGNVLAYQAITPDLSIRDLQPSLTGDDGSHRDVTGQTTTITNPDPYQAYTYDVDVTYSQVDPNTSARSGTRREGPQSRSRYYGSAFSGQNSDLTGAETTSDEEFRSTRGKGSLRSRRLGVFDQGTADKRRFSVKPYIDASQVVQAFLTPDADVITYSVLAAGADATINGRNNQGVISARYERRIGWNRKDDGNGITGIARLSSSLVPDTLRMDYGAYANRTYATANGAAFGASGARSDTLTQIYSLYAGPTFTTQTGAVAITGHYHAGYTAVDSGSTVSSGLSTSTTDILAHSTVQDARLAIGTRAGDALPVGLGLDGGFYQEDVSNLDQRVADRHIRAEISIPVGADVALVGGAGYESTQVSSRNAVTDSSGAIVRDANGRMQTDYSQPRYLAFDSEGLIWDAGVVWRPSSRTNFEAHVGRRYGEVGVYGFFNYQPDERHAFNVVVYDGITGFGGSLTNSLFNMPTQFTTVRDAITGNLTSCVSSMQGGNCLAGALGSVNSTLYRGRGVSLSYGLDLGRWRTGLGAGYDRRRYITSAQTVLAGINGKTDQYYWVAAYFGGRLSERSIFDATLDAYHYKSGLTTNSDMNAIRAVALYQYYLSRHLTASASLAIDGIMRQDVQDAWSTSGSVGMRYTF</sequence>
<name>A0ABW9XBZ9_9SPHN</name>
<evidence type="ECO:0000256" key="2">
    <source>
        <dbReference type="SAM" id="SignalP"/>
    </source>
</evidence>
<accession>A0ABW9XBZ9</accession>
<feature type="compositionally biased region" description="Polar residues" evidence="1">
    <location>
        <begin position="135"/>
        <end position="147"/>
    </location>
</feature>
<protein>
    <submittedName>
        <fullName evidence="3">Preprotein translocase subunit YajC</fullName>
    </submittedName>
</protein>
<feature type="signal peptide" evidence="2">
    <location>
        <begin position="1"/>
        <end position="39"/>
    </location>
</feature>
<dbReference type="Proteomes" id="UP000753724">
    <property type="component" value="Unassembled WGS sequence"/>
</dbReference>
<feature type="compositionally biased region" description="Polar residues" evidence="1">
    <location>
        <begin position="108"/>
        <end position="117"/>
    </location>
</feature>
<evidence type="ECO:0000313" key="3">
    <source>
        <dbReference type="EMBL" id="NBC36072.1"/>
    </source>
</evidence>
<gene>
    <name evidence="3" type="ORF">GTZ99_05815</name>
</gene>
<comment type="caution">
    <text evidence="3">The sequence shown here is derived from an EMBL/GenBank/DDBJ whole genome shotgun (WGS) entry which is preliminary data.</text>
</comment>
<keyword evidence="4" id="KW-1185">Reference proteome</keyword>
<dbReference type="RefSeq" id="WP_161717333.1">
    <property type="nucleotide sequence ID" value="NZ_JAAAPO010000002.1"/>
</dbReference>
<feature type="compositionally biased region" description="Polar residues" evidence="1">
    <location>
        <begin position="83"/>
        <end position="93"/>
    </location>
</feature>
<feature type="region of interest" description="Disordered" evidence="1">
    <location>
        <begin position="71"/>
        <end position="94"/>
    </location>
</feature>
<evidence type="ECO:0000313" key="4">
    <source>
        <dbReference type="Proteomes" id="UP000753724"/>
    </source>
</evidence>
<evidence type="ECO:0000256" key="1">
    <source>
        <dbReference type="SAM" id="MobiDB-lite"/>
    </source>
</evidence>
<feature type="region of interest" description="Disordered" evidence="1">
    <location>
        <begin position="108"/>
        <end position="161"/>
    </location>
</feature>